<organism evidence="1 2">
    <name type="scientific">Trifolium medium</name>
    <dbReference type="NCBI Taxonomy" id="97028"/>
    <lineage>
        <taxon>Eukaryota</taxon>
        <taxon>Viridiplantae</taxon>
        <taxon>Streptophyta</taxon>
        <taxon>Embryophyta</taxon>
        <taxon>Tracheophyta</taxon>
        <taxon>Spermatophyta</taxon>
        <taxon>Magnoliopsida</taxon>
        <taxon>eudicotyledons</taxon>
        <taxon>Gunneridae</taxon>
        <taxon>Pentapetalae</taxon>
        <taxon>rosids</taxon>
        <taxon>fabids</taxon>
        <taxon>Fabales</taxon>
        <taxon>Fabaceae</taxon>
        <taxon>Papilionoideae</taxon>
        <taxon>50 kb inversion clade</taxon>
        <taxon>NPAAA clade</taxon>
        <taxon>Hologalegina</taxon>
        <taxon>IRL clade</taxon>
        <taxon>Trifolieae</taxon>
        <taxon>Trifolium</taxon>
    </lineage>
</organism>
<keyword evidence="2" id="KW-1185">Reference proteome</keyword>
<evidence type="ECO:0000313" key="1">
    <source>
        <dbReference type="EMBL" id="MCH89625.1"/>
    </source>
</evidence>
<accession>A0A392MRC5</accession>
<name>A0A392MRC5_9FABA</name>
<sequence>MLHSNPMKGLVITQFQERWVKFPPGLVQGWGLKDFRRK</sequence>
<gene>
    <name evidence="1" type="ORF">A2U01_0010525</name>
</gene>
<reference evidence="1 2" key="1">
    <citation type="journal article" date="2018" name="Front. Plant Sci.">
        <title>Red Clover (Trifolium pratense) and Zigzag Clover (T. medium) - A Picture of Genomic Similarities and Differences.</title>
        <authorList>
            <person name="Dluhosova J."/>
            <person name="Istvanek J."/>
            <person name="Nedelnik J."/>
            <person name="Repkova J."/>
        </authorList>
    </citation>
    <scope>NUCLEOTIDE SEQUENCE [LARGE SCALE GENOMIC DNA]</scope>
    <source>
        <strain evidence="2">cv. 10/8</strain>
        <tissue evidence="1">Leaf</tissue>
    </source>
</reference>
<dbReference type="EMBL" id="LXQA010016545">
    <property type="protein sequence ID" value="MCH89625.1"/>
    <property type="molecule type" value="Genomic_DNA"/>
</dbReference>
<comment type="caution">
    <text evidence="1">The sequence shown here is derived from an EMBL/GenBank/DDBJ whole genome shotgun (WGS) entry which is preliminary data.</text>
</comment>
<evidence type="ECO:0000313" key="2">
    <source>
        <dbReference type="Proteomes" id="UP000265520"/>
    </source>
</evidence>
<protein>
    <submittedName>
        <fullName evidence="1">Uncharacterized protein</fullName>
    </submittedName>
</protein>
<proteinExistence type="predicted"/>
<dbReference type="Proteomes" id="UP000265520">
    <property type="component" value="Unassembled WGS sequence"/>
</dbReference>
<dbReference type="AlphaFoldDB" id="A0A392MRC5"/>